<dbReference type="EMBL" id="CM055108">
    <property type="protein sequence ID" value="KAJ7525054.1"/>
    <property type="molecule type" value="Genomic_DNA"/>
</dbReference>
<protein>
    <submittedName>
        <fullName evidence="1">Uncharacterized protein</fullName>
    </submittedName>
</protein>
<reference evidence="2" key="1">
    <citation type="journal article" date="2024" name="Proc. Natl. Acad. Sci. U.S.A.">
        <title>Extraordinary preservation of gene collinearity over three hundred million years revealed in homosporous lycophytes.</title>
        <authorList>
            <person name="Li C."/>
            <person name="Wickell D."/>
            <person name="Kuo L.Y."/>
            <person name="Chen X."/>
            <person name="Nie B."/>
            <person name="Liao X."/>
            <person name="Peng D."/>
            <person name="Ji J."/>
            <person name="Jenkins J."/>
            <person name="Williams M."/>
            <person name="Shu S."/>
            <person name="Plott C."/>
            <person name="Barry K."/>
            <person name="Rajasekar S."/>
            <person name="Grimwood J."/>
            <person name="Han X."/>
            <person name="Sun S."/>
            <person name="Hou Z."/>
            <person name="He W."/>
            <person name="Dai G."/>
            <person name="Sun C."/>
            <person name="Schmutz J."/>
            <person name="Leebens-Mack J.H."/>
            <person name="Li F.W."/>
            <person name="Wang L."/>
        </authorList>
    </citation>
    <scope>NUCLEOTIDE SEQUENCE [LARGE SCALE GENOMIC DNA]</scope>
    <source>
        <strain evidence="2">cv. PW_Plant_1</strain>
    </source>
</reference>
<accession>A0ACC2B6N2</accession>
<comment type="caution">
    <text evidence="1">The sequence shown here is derived from an EMBL/GenBank/DDBJ whole genome shotgun (WGS) entry which is preliminary data.</text>
</comment>
<proteinExistence type="predicted"/>
<dbReference type="Proteomes" id="UP001162992">
    <property type="component" value="Chromosome 17"/>
</dbReference>
<gene>
    <name evidence="1" type="ORF">O6H91_17G034300</name>
</gene>
<evidence type="ECO:0000313" key="2">
    <source>
        <dbReference type="Proteomes" id="UP001162992"/>
    </source>
</evidence>
<evidence type="ECO:0000313" key="1">
    <source>
        <dbReference type="EMBL" id="KAJ7525054.1"/>
    </source>
</evidence>
<sequence>MPNVVADRLFLVRLHRSDRKLSTVNSQDRICIILFGFWPRRSGLQMNGMMILRPPAQKSAYLRPSSIPLRVASSDEASSDTSNQFEETLEALKAKWETLENKSSIATYSAGAIAVAWFSSTLIGVISPVPLLPKLMELVGLGYSSWFVYRYLLFKANREELNDKISNLKEKIIGTANDEQM</sequence>
<organism evidence="1 2">
    <name type="scientific">Diphasiastrum complanatum</name>
    <name type="common">Issler's clubmoss</name>
    <name type="synonym">Lycopodium complanatum</name>
    <dbReference type="NCBI Taxonomy" id="34168"/>
    <lineage>
        <taxon>Eukaryota</taxon>
        <taxon>Viridiplantae</taxon>
        <taxon>Streptophyta</taxon>
        <taxon>Embryophyta</taxon>
        <taxon>Tracheophyta</taxon>
        <taxon>Lycopodiopsida</taxon>
        <taxon>Lycopodiales</taxon>
        <taxon>Lycopodiaceae</taxon>
        <taxon>Lycopodioideae</taxon>
        <taxon>Diphasiastrum</taxon>
    </lineage>
</organism>
<name>A0ACC2B6N2_DIPCM</name>
<keyword evidence="2" id="KW-1185">Reference proteome</keyword>